<evidence type="ECO:0000256" key="1">
    <source>
        <dbReference type="ARBA" id="ARBA00003529"/>
    </source>
</evidence>
<dbReference type="PANTHER" id="PTHR33602">
    <property type="entry name" value="REGULATORY PROTEIN RECX FAMILY PROTEIN"/>
    <property type="match status" value="1"/>
</dbReference>
<dbReference type="Proteomes" id="UP000190328">
    <property type="component" value="Unassembled WGS sequence"/>
</dbReference>
<feature type="domain" description="RecX first three-helical" evidence="9">
    <location>
        <begin position="63"/>
        <end position="100"/>
    </location>
</feature>
<evidence type="ECO:0000256" key="6">
    <source>
        <dbReference type="HAMAP-Rule" id="MF_01114"/>
    </source>
</evidence>
<proteinExistence type="inferred from homology"/>
<dbReference type="RefSeq" id="WP_078806822.1">
    <property type="nucleotide sequence ID" value="NZ_FUXI01000007.1"/>
</dbReference>
<name>A0A1T4M0P6_9ENTE</name>
<evidence type="ECO:0000313" key="11">
    <source>
        <dbReference type="Proteomes" id="UP000190328"/>
    </source>
</evidence>
<dbReference type="InterPro" id="IPR053926">
    <property type="entry name" value="RecX_HTH_1st"/>
</dbReference>
<dbReference type="Pfam" id="PF21981">
    <property type="entry name" value="RecX_HTH3"/>
    <property type="match status" value="1"/>
</dbReference>
<dbReference type="InterPro" id="IPR053925">
    <property type="entry name" value="RecX_HTH_3rd"/>
</dbReference>
<evidence type="ECO:0000256" key="4">
    <source>
        <dbReference type="ARBA" id="ARBA00018111"/>
    </source>
</evidence>
<dbReference type="NCBIfam" id="NF010733">
    <property type="entry name" value="PRK14135.1"/>
    <property type="match status" value="1"/>
</dbReference>
<dbReference type="Pfam" id="PF21982">
    <property type="entry name" value="RecX_HTH1"/>
    <property type="match status" value="1"/>
</dbReference>
<dbReference type="InterPro" id="IPR003783">
    <property type="entry name" value="Regulatory_RecX"/>
</dbReference>
<dbReference type="Gene3D" id="1.10.10.10">
    <property type="entry name" value="Winged helix-like DNA-binding domain superfamily/Winged helix DNA-binding domain"/>
    <property type="match status" value="4"/>
</dbReference>
<protein>
    <recommendedName>
        <fullName evidence="4 6">Regulatory protein RecX</fullName>
    </recommendedName>
</protein>
<feature type="domain" description="RecX second three-helical" evidence="7">
    <location>
        <begin position="107"/>
        <end position="148"/>
    </location>
</feature>
<gene>
    <name evidence="6" type="primary">recX</name>
    <name evidence="10" type="ORF">SAMN02745116_00896</name>
</gene>
<dbReference type="HAMAP" id="MF_01114">
    <property type="entry name" value="RecX"/>
    <property type="match status" value="1"/>
</dbReference>
<evidence type="ECO:0000259" key="7">
    <source>
        <dbReference type="Pfam" id="PF02631"/>
    </source>
</evidence>
<comment type="similarity">
    <text evidence="3 6">Belongs to the RecX family.</text>
</comment>
<dbReference type="GO" id="GO:0006282">
    <property type="term" value="P:regulation of DNA repair"/>
    <property type="evidence" value="ECO:0007669"/>
    <property type="project" value="UniProtKB-UniRule"/>
</dbReference>
<dbReference type="OrthoDB" id="5421057at2"/>
<evidence type="ECO:0000259" key="9">
    <source>
        <dbReference type="Pfam" id="PF21982"/>
    </source>
</evidence>
<dbReference type="GO" id="GO:0005737">
    <property type="term" value="C:cytoplasm"/>
    <property type="evidence" value="ECO:0007669"/>
    <property type="project" value="UniProtKB-SubCell"/>
</dbReference>
<keyword evidence="5 6" id="KW-0963">Cytoplasm</keyword>
<dbReference type="InterPro" id="IPR053924">
    <property type="entry name" value="RecX_HTH_2nd"/>
</dbReference>
<keyword evidence="11" id="KW-1185">Reference proteome</keyword>
<dbReference type="AlphaFoldDB" id="A0A1T4M0P6"/>
<evidence type="ECO:0000256" key="2">
    <source>
        <dbReference type="ARBA" id="ARBA00004496"/>
    </source>
</evidence>
<evidence type="ECO:0000256" key="5">
    <source>
        <dbReference type="ARBA" id="ARBA00022490"/>
    </source>
</evidence>
<dbReference type="EMBL" id="FUXI01000007">
    <property type="protein sequence ID" value="SJZ60465.1"/>
    <property type="molecule type" value="Genomic_DNA"/>
</dbReference>
<dbReference type="InterPro" id="IPR036388">
    <property type="entry name" value="WH-like_DNA-bd_sf"/>
</dbReference>
<comment type="subcellular location">
    <subcellularLocation>
        <location evidence="2 6">Cytoplasm</location>
    </subcellularLocation>
</comment>
<feature type="domain" description="RecX third three-helical" evidence="8">
    <location>
        <begin position="211"/>
        <end position="258"/>
    </location>
</feature>
<evidence type="ECO:0000256" key="3">
    <source>
        <dbReference type="ARBA" id="ARBA00009695"/>
    </source>
</evidence>
<dbReference type="STRING" id="263852.SAMN02745116_00896"/>
<organism evidence="10 11">
    <name type="scientific">Pilibacter termitis</name>
    <dbReference type="NCBI Taxonomy" id="263852"/>
    <lineage>
        <taxon>Bacteria</taxon>
        <taxon>Bacillati</taxon>
        <taxon>Bacillota</taxon>
        <taxon>Bacilli</taxon>
        <taxon>Lactobacillales</taxon>
        <taxon>Enterococcaceae</taxon>
        <taxon>Pilibacter</taxon>
    </lineage>
</organism>
<comment type="function">
    <text evidence="1 6">Modulates RecA activity.</text>
</comment>
<dbReference type="PANTHER" id="PTHR33602:SF1">
    <property type="entry name" value="REGULATORY PROTEIN RECX FAMILY PROTEIN"/>
    <property type="match status" value="1"/>
</dbReference>
<accession>A0A1T4M0P6</accession>
<dbReference type="Pfam" id="PF02631">
    <property type="entry name" value="RecX_HTH2"/>
    <property type="match status" value="1"/>
</dbReference>
<evidence type="ECO:0000259" key="8">
    <source>
        <dbReference type="Pfam" id="PF21981"/>
    </source>
</evidence>
<sequence length="266" mass="31859">MIKIISIAQGKKQGVFKIEFDNGEALFVVEDVLVKYRLTKERELTEEEFLEIQQENQLQKGLNLALRYIDFQMRSILETDQYLREKEIDEPSRIAILERLQEMKWLDDLNYAKSFVRTKKRVSDKGVYHLSYQLKQKGVKSELIEEALLEFSEEEQHELALKVAGSLAKQYRKRSYREALQKIRLGLNNKGFTSQDIQFAFEHLEFEKDEEAEWTLLLRECEKLWHKFRNFDRYKRVMKTKEKLYQKGFESDLITHAIEEVESDEE</sequence>
<reference evidence="10 11" key="1">
    <citation type="submission" date="2017-02" db="EMBL/GenBank/DDBJ databases">
        <authorList>
            <person name="Peterson S.W."/>
        </authorList>
    </citation>
    <scope>NUCLEOTIDE SEQUENCE [LARGE SCALE GENOMIC DNA]</scope>
    <source>
        <strain evidence="10 11">ATCC BAA-1030</strain>
    </source>
</reference>
<evidence type="ECO:0000313" key="10">
    <source>
        <dbReference type="EMBL" id="SJZ60465.1"/>
    </source>
</evidence>